<proteinExistence type="predicted"/>
<protein>
    <submittedName>
        <fullName evidence="3">Uncharacterized protein</fullName>
    </submittedName>
</protein>
<organism evidence="3 4">
    <name type="scientific">Halospeciosus flavus</name>
    <dbReference type="NCBI Taxonomy" id="3032283"/>
    <lineage>
        <taxon>Archaea</taxon>
        <taxon>Methanobacteriati</taxon>
        <taxon>Methanobacteriota</taxon>
        <taxon>Stenosarchaea group</taxon>
        <taxon>Halobacteria</taxon>
        <taxon>Halobacteriales</taxon>
        <taxon>Halobacteriaceae</taxon>
        <taxon>Halospeciosus</taxon>
    </lineage>
</organism>
<accession>A0ABD5Z9C4</accession>
<keyword evidence="1" id="KW-0175">Coiled coil</keyword>
<comment type="caution">
    <text evidence="3">The sequence shown here is derived from an EMBL/GenBank/DDBJ whole genome shotgun (WGS) entry which is preliminary data.</text>
</comment>
<feature type="compositionally biased region" description="Low complexity" evidence="2">
    <location>
        <begin position="242"/>
        <end position="252"/>
    </location>
</feature>
<reference evidence="3 4" key="1">
    <citation type="journal article" date="2019" name="Int. J. Syst. Evol. Microbiol.">
        <title>The Global Catalogue of Microorganisms (GCM) 10K type strain sequencing project: providing services to taxonomists for standard genome sequencing and annotation.</title>
        <authorList>
            <consortium name="The Broad Institute Genomics Platform"/>
            <consortium name="The Broad Institute Genome Sequencing Center for Infectious Disease"/>
            <person name="Wu L."/>
            <person name="Ma J."/>
        </authorList>
    </citation>
    <scope>NUCLEOTIDE SEQUENCE [LARGE SCALE GENOMIC DNA]</scope>
    <source>
        <strain evidence="3 4">XZGYJ-43</strain>
    </source>
</reference>
<feature type="compositionally biased region" description="Low complexity" evidence="2">
    <location>
        <begin position="119"/>
        <end position="129"/>
    </location>
</feature>
<feature type="coiled-coil region" evidence="1">
    <location>
        <begin position="350"/>
        <end position="398"/>
    </location>
</feature>
<dbReference type="Gene3D" id="1.10.287.1490">
    <property type="match status" value="1"/>
</dbReference>
<feature type="region of interest" description="Disordered" evidence="2">
    <location>
        <begin position="238"/>
        <end position="275"/>
    </location>
</feature>
<gene>
    <name evidence="3" type="ORF">ACFQJ9_20635</name>
</gene>
<name>A0ABD5Z9C4_9EURY</name>
<evidence type="ECO:0000313" key="4">
    <source>
        <dbReference type="Proteomes" id="UP001596447"/>
    </source>
</evidence>
<sequence>MNDTDEPAIARTDAVTVERTVERKDRGVTAEYVLTTATESPVRARIEQSFTGDPIDEIGFHPDHSPTEWDADDSGVAFETVVRPDEPTTAVLGLVTEDVHDGLLDGEPRVTRVESVTDPSSESAEPTETSGRDAGADAGVEGAGDVPASGKDSLLADVKRIVLGSSTPAESPEPPAASNVVADRGEIESGGEGVDEREETVTPESVGIEPATTDESQDSDEPAAPVDVVERVVDAETDETTEAAIEPATEAPDPADESVVTADAEPADEGGDDASSSLVERLVAELETGETDEAQREALREALGVAESPAESTGESVAVRLRHLQTRMEDFAAYADVLEEVIDQYGTDFLAETETRLDDVDDELDTVRTAADDARDARAALREDVAALRDEVADVGDETAAVREDIDDIRGELDALGESHETRVRRLEDDVDMLAGDARQARADLREDVADLRREVRDLTQMREALSTAFGSGGPTEEL</sequence>
<dbReference type="EMBL" id="JBHTAR010000011">
    <property type="protein sequence ID" value="MFC7201782.1"/>
    <property type="molecule type" value="Genomic_DNA"/>
</dbReference>
<evidence type="ECO:0000256" key="1">
    <source>
        <dbReference type="SAM" id="Coils"/>
    </source>
</evidence>
<feature type="region of interest" description="Disordered" evidence="2">
    <location>
        <begin position="99"/>
        <end position="226"/>
    </location>
</feature>
<dbReference type="Proteomes" id="UP001596447">
    <property type="component" value="Unassembled WGS sequence"/>
</dbReference>
<feature type="compositionally biased region" description="Basic and acidic residues" evidence="2">
    <location>
        <begin position="99"/>
        <end position="112"/>
    </location>
</feature>
<dbReference type="AlphaFoldDB" id="A0ABD5Z9C4"/>
<feature type="compositionally biased region" description="Low complexity" evidence="2">
    <location>
        <begin position="136"/>
        <end position="148"/>
    </location>
</feature>
<feature type="coiled-coil region" evidence="1">
    <location>
        <begin position="424"/>
        <end position="469"/>
    </location>
</feature>
<evidence type="ECO:0000313" key="3">
    <source>
        <dbReference type="EMBL" id="MFC7201782.1"/>
    </source>
</evidence>
<dbReference type="RefSeq" id="WP_279528518.1">
    <property type="nucleotide sequence ID" value="NZ_CP122312.1"/>
</dbReference>
<evidence type="ECO:0000256" key="2">
    <source>
        <dbReference type="SAM" id="MobiDB-lite"/>
    </source>
</evidence>
<keyword evidence="4" id="KW-1185">Reference proteome</keyword>